<dbReference type="EMBL" id="CP002130">
    <property type="protein sequence ID" value="AEI89117.1"/>
    <property type="molecule type" value="Genomic_DNA"/>
</dbReference>
<accession>F7XWR8</accession>
<protein>
    <submittedName>
        <fullName evidence="3">Uncharacterized protein</fullName>
    </submittedName>
</protein>
<gene>
    <name evidence="3" type="ordered locus">midi_00827</name>
</gene>
<evidence type="ECO:0000313" key="3">
    <source>
        <dbReference type="EMBL" id="AEI89117.1"/>
    </source>
</evidence>
<keyword evidence="2" id="KW-1133">Transmembrane helix</keyword>
<dbReference type="Proteomes" id="UP000006639">
    <property type="component" value="Chromosome"/>
</dbReference>
<feature type="transmembrane region" description="Helical" evidence="2">
    <location>
        <begin position="6"/>
        <end position="27"/>
    </location>
</feature>
<dbReference type="RefSeq" id="WP_013951318.1">
    <property type="nucleotide sequence ID" value="NC_015722.1"/>
</dbReference>
<evidence type="ECO:0000256" key="2">
    <source>
        <dbReference type="SAM" id="Phobius"/>
    </source>
</evidence>
<feature type="region of interest" description="Disordered" evidence="1">
    <location>
        <begin position="42"/>
        <end position="85"/>
    </location>
</feature>
<reference evidence="3 4" key="1">
    <citation type="journal article" date="2011" name="Mol. Biol. Evol.">
        <title>Phylogenomic evidence for the presence of a flagellum and cbb3 oxidase in the free-living mitochondrial ancestor.</title>
        <authorList>
            <person name="Sassera D."/>
            <person name="Lo N."/>
            <person name="Epis S."/>
            <person name="D'Auria G."/>
            <person name="Montagna M."/>
            <person name="Comandatore F."/>
            <person name="Horner D."/>
            <person name="Pereto J."/>
            <person name="Luciano A.M."/>
            <person name="Franciosi F."/>
            <person name="Ferri E."/>
            <person name="Crotti E."/>
            <person name="Bazzocchi C."/>
            <person name="Daffonchio D."/>
            <person name="Sacchi L."/>
            <person name="Moya A."/>
            <person name="Latorre A."/>
            <person name="Bandi C."/>
        </authorList>
    </citation>
    <scope>NUCLEOTIDE SEQUENCE [LARGE SCALE GENOMIC DNA]</scope>
    <source>
        <strain evidence="3 4">IricVA</strain>
    </source>
</reference>
<feature type="compositionally biased region" description="Basic and acidic residues" evidence="1">
    <location>
        <begin position="61"/>
        <end position="85"/>
    </location>
</feature>
<dbReference type="OrthoDB" id="7164072at2"/>
<sequence length="150" mass="16749">MTGVVVSIVLGVVIAGIAALITINLALNSSNRKKSKEKLQTILGSSPYRKHEPLPKPNTELLHRDKEQERAQENEVTKYNDLEIEDDKQKSETKIVGIVEPQGFWSNFIISQKLGYIISRMAAQQSGNGFWVNLIKAQSMSQGKNQSRGR</sequence>
<keyword evidence="2" id="KW-0812">Transmembrane</keyword>
<keyword evidence="4" id="KW-1185">Reference proteome</keyword>
<dbReference type="KEGG" id="mmn:midi_00827"/>
<dbReference type="STRING" id="696127.midi_00827"/>
<evidence type="ECO:0000256" key="1">
    <source>
        <dbReference type="SAM" id="MobiDB-lite"/>
    </source>
</evidence>
<dbReference type="HOGENOM" id="CLU_1738426_0_0_5"/>
<keyword evidence="2" id="KW-0472">Membrane</keyword>
<proteinExistence type="predicted"/>
<organism evidence="3 4">
    <name type="scientific">Midichloria mitochondrii (strain IricVA)</name>
    <dbReference type="NCBI Taxonomy" id="696127"/>
    <lineage>
        <taxon>Bacteria</taxon>
        <taxon>Pseudomonadati</taxon>
        <taxon>Pseudomonadota</taxon>
        <taxon>Alphaproteobacteria</taxon>
        <taxon>Rickettsiales</taxon>
        <taxon>Candidatus Midichloriaceae</taxon>
        <taxon>Candidatus Midichloria</taxon>
    </lineage>
</organism>
<evidence type="ECO:0000313" key="4">
    <source>
        <dbReference type="Proteomes" id="UP000006639"/>
    </source>
</evidence>
<name>F7XWR8_MIDMI</name>
<dbReference type="AlphaFoldDB" id="F7XWR8"/>